<dbReference type="EMBL" id="DUZY01000005">
    <property type="protein sequence ID" value="DAD39632.1"/>
    <property type="molecule type" value="Genomic_DNA"/>
</dbReference>
<organism evidence="2 3">
    <name type="scientific">Nelumbo nucifera</name>
    <name type="common">Sacred lotus</name>
    <dbReference type="NCBI Taxonomy" id="4432"/>
    <lineage>
        <taxon>Eukaryota</taxon>
        <taxon>Viridiplantae</taxon>
        <taxon>Streptophyta</taxon>
        <taxon>Embryophyta</taxon>
        <taxon>Tracheophyta</taxon>
        <taxon>Spermatophyta</taxon>
        <taxon>Magnoliopsida</taxon>
        <taxon>Proteales</taxon>
        <taxon>Nelumbonaceae</taxon>
        <taxon>Nelumbo</taxon>
    </lineage>
</organism>
<name>A0A822Z3L9_NELNU</name>
<feature type="region of interest" description="Disordered" evidence="1">
    <location>
        <begin position="65"/>
        <end position="93"/>
    </location>
</feature>
<evidence type="ECO:0000313" key="3">
    <source>
        <dbReference type="Proteomes" id="UP000607653"/>
    </source>
</evidence>
<proteinExistence type="predicted"/>
<accession>A0A822Z3L9</accession>
<evidence type="ECO:0000256" key="1">
    <source>
        <dbReference type="SAM" id="MobiDB-lite"/>
    </source>
</evidence>
<reference evidence="2 3" key="1">
    <citation type="journal article" date="2020" name="Mol. Biol. Evol.">
        <title>Distinct Expression and Methylation Patterns for Genes with Different Fates following a Single Whole-Genome Duplication in Flowering Plants.</title>
        <authorList>
            <person name="Shi T."/>
            <person name="Rahmani R.S."/>
            <person name="Gugger P.F."/>
            <person name="Wang M."/>
            <person name="Li H."/>
            <person name="Zhang Y."/>
            <person name="Li Z."/>
            <person name="Wang Q."/>
            <person name="Van de Peer Y."/>
            <person name="Marchal K."/>
            <person name="Chen J."/>
        </authorList>
    </citation>
    <scope>NUCLEOTIDE SEQUENCE [LARGE SCALE GENOMIC DNA]</scope>
    <source>
        <tissue evidence="2">Leaf</tissue>
    </source>
</reference>
<dbReference type="Proteomes" id="UP000607653">
    <property type="component" value="Unassembled WGS sequence"/>
</dbReference>
<keyword evidence="3" id="KW-1185">Reference proteome</keyword>
<sequence length="93" mass="10263">MKGMEESRLHEASLKGSVESLKELLQEDPLLLDRVIIDCPRETPLHVAATLGGSVTSILPRKLRVESPNSPGKSTPKGIHPFTWHPQKGTSNW</sequence>
<protein>
    <submittedName>
        <fullName evidence="2">Uncharacterized protein</fullName>
    </submittedName>
</protein>
<comment type="caution">
    <text evidence="2">The sequence shown here is derived from an EMBL/GenBank/DDBJ whole genome shotgun (WGS) entry which is preliminary data.</text>
</comment>
<evidence type="ECO:0000313" key="2">
    <source>
        <dbReference type="EMBL" id="DAD39632.1"/>
    </source>
</evidence>
<gene>
    <name evidence="2" type="ORF">HUJ06_013955</name>
</gene>
<dbReference type="AlphaFoldDB" id="A0A822Z3L9"/>